<name>A0A1F5Z634_9BACT</name>
<feature type="transmembrane region" description="Helical" evidence="1">
    <location>
        <begin position="37"/>
        <end position="62"/>
    </location>
</feature>
<organism evidence="2 3">
    <name type="scientific">Candidatus Gottesmanbacteria bacterium RIFCSPHIGHO2_01_FULL_40_15</name>
    <dbReference type="NCBI Taxonomy" id="1798376"/>
    <lineage>
        <taxon>Bacteria</taxon>
        <taxon>Candidatus Gottesmaniibacteriota</taxon>
    </lineage>
</organism>
<dbReference type="Proteomes" id="UP000177354">
    <property type="component" value="Unassembled WGS sequence"/>
</dbReference>
<reference evidence="2 3" key="1">
    <citation type="journal article" date="2016" name="Nat. Commun.">
        <title>Thousands of microbial genomes shed light on interconnected biogeochemical processes in an aquifer system.</title>
        <authorList>
            <person name="Anantharaman K."/>
            <person name="Brown C.T."/>
            <person name="Hug L.A."/>
            <person name="Sharon I."/>
            <person name="Castelle C.J."/>
            <person name="Probst A.J."/>
            <person name="Thomas B.C."/>
            <person name="Singh A."/>
            <person name="Wilkins M.J."/>
            <person name="Karaoz U."/>
            <person name="Brodie E.L."/>
            <person name="Williams K.H."/>
            <person name="Hubbard S.S."/>
            <person name="Banfield J.F."/>
        </authorList>
    </citation>
    <scope>NUCLEOTIDE SEQUENCE [LARGE SCALE GENOMIC DNA]</scope>
</reference>
<dbReference type="InterPro" id="IPR043993">
    <property type="entry name" value="T4SS_pilin"/>
</dbReference>
<sequence>MIAPLAQNLKLPGVTGSITGPLPAGRFTNLASLVNRALLPIIFPIAGILLLLYLIWGGFDYLTSMGDPKKAEAGKTKITQAIFGFFIVFASYWIAQLVAFMFGLKGAISP</sequence>
<accession>A0A1F5Z634</accession>
<dbReference type="AlphaFoldDB" id="A0A1F5Z634"/>
<feature type="transmembrane region" description="Helical" evidence="1">
    <location>
        <begin position="82"/>
        <end position="104"/>
    </location>
</feature>
<dbReference type="Pfam" id="PF18895">
    <property type="entry name" value="T4SS_pilin"/>
    <property type="match status" value="1"/>
</dbReference>
<evidence type="ECO:0000256" key="1">
    <source>
        <dbReference type="SAM" id="Phobius"/>
    </source>
</evidence>
<evidence type="ECO:0000313" key="2">
    <source>
        <dbReference type="EMBL" id="OGG07900.1"/>
    </source>
</evidence>
<keyword evidence="1" id="KW-1133">Transmembrane helix</keyword>
<proteinExistence type="predicted"/>
<keyword evidence="1" id="KW-0812">Transmembrane</keyword>
<gene>
    <name evidence="2" type="ORF">A2777_00640</name>
</gene>
<dbReference type="EMBL" id="MFJF01000007">
    <property type="protein sequence ID" value="OGG07900.1"/>
    <property type="molecule type" value="Genomic_DNA"/>
</dbReference>
<protein>
    <submittedName>
        <fullName evidence="2">Uncharacterized protein</fullName>
    </submittedName>
</protein>
<keyword evidence="1" id="KW-0472">Membrane</keyword>
<evidence type="ECO:0000313" key="3">
    <source>
        <dbReference type="Proteomes" id="UP000177354"/>
    </source>
</evidence>
<comment type="caution">
    <text evidence="2">The sequence shown here is derived from an EMBL/GenBank/DDBJ whole genome shotgun (WGS) entry which is preliminary data.</text>
</comment>